<dbReference type="InterPro" id="IPR029151">
    <property type="entry name" value="Sensor-like_sf"/>
</dbReference>
<dbReference type="InterPro" id="IPR033462">
    <property type="entry name" value="Cache_3-Cache_2"/>
</dbReference>
<dbReference type="PANTHER" id="PTHR32089">
    <property type="entry name" value="METHYL-ACCEPTING CHEMOTAXIS PROTEIN MCPB"/>
    <property type="match status" value="1"/>
</dbReference>
<comment type="caution">
    <text evidence="7">The sequence shown here is derived from an EMBL/GenBank/DDBJ whole genome shotgun (WGS) entry which is preliminary data.</text>
</comment>
<evidence type="ECO:0000259" key="5">
    <source>
        <dbReference type="PROSITE" id="PS50111"/>
    </source>
</evidence>
<dbReference type="Gene3D" id="1.20.120.1530">
    <property type="match status" value="1"/>
</dbReference>
<organism evidence="7 8">
    <name type="scientific">Helicobacter ibis</name>
    <dbReference type="NCBI Taxonomy" id="2962633"/>
    <lineage>
        <taxon>Bacteria</taxon>
        <taxon>Pseudomonadati</taxon>
        <taxon>Campylobacterota</taxon>
        <taxon>Epsilonproteobacteria</taxon>
        <taxon>Campylobacterales</taxon>
        <taxon>Helicobacteraceae</taxon>
        <taxon>Helicobacter</taxon>
    </lineage>
</organism>
<dbReference type="InterPro" id="IPR004089">
    <property type="entry name" value="MCPsignal_dom"/>
</dbReference>
<comment type="similarity">
    <text evidence="2">Belongs to the methyl-accepting chemotaxis (MCP) protein family.</text>
</comment>
<dbReference type="Gene3D" id="1.10.287.950">
    <property type="entry name" value="Methyl-accepting chemotaxis protein"/>
    <property type="match status" value="1"/>
</dbReference>
<gene>
    <name evidence="7" type="ORF">PF021_03825</name>
</gene>
<proteinExistence type="inferred from homology"/>
<evidence type="ECO:0000256" key="4">
    <source>
        <dbReference type="SAM" id="Phobius"/>
    </source>
</evidence>
<dbReference type="Pfam" id="PF17201">
    <property type="entry name" value="Cache_3-Cache_2"/>
    <property type="match status" value="1"/>
</dbReference>
<keyword evidence="4" id="KW-0472">Membrane</keyword>
<dbReference type="PROSITE" id="PS50111">
    <property type="entry name" value="CHEMOTAXIS_TRANSDUC_2"/>
    <property type="match status" value="1"/>
</dbReference>
<dbReference type="SUPFAM" id="SSF103190">
    <property type="entry name" value="Sensory domain-like"/>
    <property type="match status" value="1"/>
</dbReference>
<feature type="domain" description="Methyl-accepting transducer" evidence="5">
    <location>
        <begin position="478"/>
        <end position="650"/>
    </location>
</feature>
<keyword evidence="4" id="KW-0812">Transmembrane</keyword>
<evidence type="ECO:0000259" key="6">
    <source>
        <dbReference type="PROSITE" id="PS50885"/>
    </source>
</evidence>
<name>A0ABT4VDV3_9HELI</name>
<dbReference type="PROSITE" id="PS50885">
    <property type="entry name" value="HAMP"/>
    <property type="match status" value="1"/>
</dbReference>
<evidence type="ECO:0000256" key="1">
    <source>
        <dbReference type="ARBA" id="ARBA00023224"/>
    </source>
</evidence>
<reference evidence="7 8" key="1">
    <citation type="submission" date="2023-01" db="EMBL/GenBank/DDBJ databases">
        <title>Description of Helicobacter ibis sp. nov. isolated from faecal droppings of black-faced ibis (Theristicus melanopis).</title>
        <authorList>
            <person name="Lopez-Cantillo M."/>
            <person name="Vidal-Veuthey B."/>
            <person name="Mella A."/>
            <person name="De La Haba R."/>
            <person name="Collado L."/>
        </authorList>
    </citation>
    <scope>NUCLEOTIDE SEQUENCE [LARGE SCALE GENOMIC DNA]</scope>
    <source>
        <strain evidence="7 8">A82</strain>
    </source>
</reference>
<dbReference type="InterPro" id="IPR003660">
    <property type="entry name" value="HAMP_dom"/>
</dbReference>
<feature type="transmembrane region" description="Helical" evidence="4">
    <location>
        <begin position="282"/>
        <end position="306"/>
    </location>
</feature>
<dbReference type="SUPFAM" id="SSF58104">
    <property type="entry name" value="Methyl-accepting chemotaxis protein (MCP) signaling domain"/>
    <property type="match status" value="1"/>
</dbReference>
<keyword evidence="8" id="KW-1185">Reference proteome</keyword>
<feature type="domain" description="HAMP" evidence="6">
    <location>
        <begin position="409"/>
        <end position="462"/>
    </location>
</feature>
<dbReference type="Pfam" id="PF00015">
    <property type="entry name" value="MCPsignal"/>
    <property type="match status" value="1"/>
</dbReference>
<keyword evidence="1 3" id="KW-0807">Transducer</keyword>
<dbReference type="EMBL" id="JAQHXR010000002">
    <property type="protein sequence ID" value="MDA3968802.1"/>
    <property type="molecule type" value="Genomic_DNA"/>
</dbReference>
<evidence type="ECO:0000313" key="7">
    <source>
        <dbReference type="EMBL" id="MDA3968802.1"/>
    </source>
</evidence>
<evidence type="ECO:0000313" key="8">
    <source>
        <dbReference type="Proteomes" id="UP001210261"/>
    </source>
</evidence>
<dbReference type="PANTHER" id="PTHR32089:SF112">
    <property type="entry name" value="LYSOZYME-LIKE PROTEIN-RELATED"/>
    <property type="match status" value="1"/>
</dbReference>
<dbReference type="Proteomes" id="UP001210261">
    <property type="component" value="Unassembled WGS sequence"/>
</dbReference>
<evidence type="ECO:0000256" key="3">
    <source>
        <dbReference type="PROSITE-ProRule" id="PRU00284"/>
    </source>
</evidence>
<protein>
    <submittedName>
        <fullName evidence="7">Cache 3/Cache 2 fusion domain-containing protein</fullName>
    </submittedName>
</protein>
<evidence type="ECO:0000256" key="2">
    <source>
        <dbReference type="ARBA" id="ARBA00029447"/>
    </source>
</evidence>
<dbReference type="SMART" id="SM00283">
    <property type="entry name" value="MA"/>
    <property type="match status" value="1"/>
</dbReference>
<sequence length="655" mass="72389">MSNYSDDLLNQRLNQIAQITNKSFQVFSNQIISETKSANNVFEEVISQNFGTYHTGSYTLGDKSDTTYVGSKEVRNLYYNGHALAGSIGVVDRFSTLIAGVATIFVKSDDGDFVRISTSLRDSKGNRVIGTNLGTSHPAFSVVNNKQTFYGRVSLFGKDYMSSYKPIIDSKGSVIGILFVAYDLSPLYDLFAKDIENIKIGEHGRILIVDKAYDKFIVGNSDKKPSEFANLNNLPLDSSITYYFENKQYNTYSIYNEQLNVYVLVEALQEDFVGATNYIKNVILFGIIALLVFVLIALSIAIKSIIINRLESISKSVLTFLSYINYETQNRPDLIKNNGYEDELGKMANGLNVSIKKISHSFEKDEETIKDAIKVSESLEKGYLHAKILAEPHSPGLIRLKDVINNALTHIENNIRSVLEVLKNYANNDFRNKLDTNEVQGDILSLYESLNTLRDSIARTVNTRINTSDKLKNISIGMLDSVQKISDGATSQASQLSQTSSILEEISSQIGGVSDKTLEVTKQAEDIKNIVGVIKDIADQTNLLALNAAIEAARAGEHGRGFAVVADEVRKLAERTQKSLGEIEANTNVLVQGINEVAESIREQSSGISQINESVSSLECVTRENVDIAHNSHEISEDLKSISIGISEDARKNLI</sequence>
<keyword evidence="4" id="KW-1133">Transmembrane helix</keyword>
<accession>A0ABT4VDV3</accession>